<protein>
    <submittedName>
        <fullName evidence="1">Uncharacterized protein</fullName>
    </submittedName>
</protein>
<sequence length="304" mass="33849">MDRLTLSGILVFDILQPGRDERTYNNPLMDCASMGESKTIHITFEDLDVLSAHDRLRDGNRLKAVKLLFDPKGFLDQAQGSEKRKYHENLLNTQTHTAVRFQTEGDHRSLDLGFPSSDDDRITDTRNHPQPDILDMQFPTMSDDEQSHDEMLELGFPPESDVEDVLDLGFDIDVSDSAGNTGGALEMGFDIDISDPAGHTDGVLEMGFDTNDITPDDNPLEMGFDVDPAQFDPDRSFAVIRPDPIGFVIQRAVGDLRIAMHRLDMDRASNAMSPDEAIARQQVLDSTQELLLACQLISISRLAT</sequence>
<dbReference type="Proteomes" id="UP000823399">
    <property type="component" value="Unassembled WGS sequence"/>
</dbReference>
<name>A0A9P7ES90_9AGAM</name>
<dbReference type="AlphaFoldDB" id="A0A9P7ES90"/>
<dbReference type="RefSeq" id="XP_041285350.1">
    <property type="nucleotide sequence ID" value="XM_041434509.1"/>
</dbReference>
<comment type="caution">
    <text evidence="1">The sequence shown here is derived from an EMBL/GenBank/DDBJ whole genome shotgun (WGS) entry which is preliminary data.</text>
</comment>
<evidence type="ECO:0000313" key="2">
    <source>
        <dbReference type="Proteomes" id="UP000823399"/>
    </source>
</evidence>
<organism evidence="1 2">
    <name type="scientific">Suillus discolor</name>
    <dbReference type="NCBI Taxonomy" id="1912936"/>
    <lineage>
        <taxon>Eukaryota</taxon>
        <taxon>Fungi</taxon>
        <taxon>Dikarya</taxon>
        <taxon>Basidiomycota</taxon>
        <taxon>Agaricomycotina</taxon>
        <taxon>Agaricomycetes</taxon>
        <taxon>Agaricomycetidae</taxon>
        <taxon>Boletales</taxon>
        <taxon>Suillineae</taxon>
        <taxon>Suillaceae</taxon>
        <taxon>Suillus</taxon>
    </lineage>
</organism>
<evidence type="ECO:0000313" key="1">
    <source>
        <dbReference type="EMBL" id="KAG2087828.1"/>
    </source>
</evidence>
<keyword evidence="2" id="KW-1185">Reference proteome</keyword>
<dbReference type="EMBL" id="JABBWM010000128">
    <property type="protein sequence ID" value="KAG2087828.1"/>
    <property type="molecule type" value="Genomic_DNA"/>
</dbReference>
<proteinExistence type="predicted"/>
<gene>
    <name evidence="1" type="ORF">F5147DRAFT_658867</name>
</gene>
<accession>A0A9P7ES90</accession>
<dbReference type="GeneID" id="64696768"/>
<reference evidence="1" key="1">
    <citation type="journal article" date="2020" name="New Phytol.">
        <title>Comparative genomics reveals dynamic genome evolution in host specialist ectomycorrhizal fungi.</title>
        <authorList>
            <person name="Lofgren L.A."/>
            <person name="Nguyen N.H."/>
            <person name="Vilgalys R."/>
            <person name="Ruytinx J."/>
            <person name="Liao H.L."/>
            <person name="Branco S."/>
            <person name="Kuo A."/>
            <person name="LaButti K."/>
            <person name="Lipzen A."/>
            <person name="Andreopoulos W."/>
            <person name="Pangilinan J."/>
            <person name="Riley R."/>
            <person name="Hundley H."/>
            <person name="Na H."/>
            <person name="Barry K."/>
            <person name="Grigoriev I.V."/>
            <person name="Stajich J.E."/>
            <person name="Kennedy P.G."/>
        </authorList>
    </citation>
    <scope>NUCLEOTIDE SEQUENCE</scope>
    <source>
        <strain evidence="1">FC423</strain>
    </source>
</reference>
<dbReference type="OrthoDB" id="2613981at2759"/>